<evidence type="ECO:0000313" key="10">
    <source>
        <dbReference type="EMBL" id="OBR08947.1"/>
    </source>
</evidence>
<dbReference type="GO" id="GO:0016301">
    <property type="term" value="F:kinase activity"/>
    <property type="evidence" value="ECO:0007669"/>
    <property type="project" value="UniProtKB-KW"/>
</dbReference>
<keyword evidence="4" id="KW-0808">Transferase</keyword>
<proteinExistence type="inferred from homology"/>
<protein>
    <submittedName>
        <fullName evidence="10">D-glycerate 3-kinase</fullName>
    </submittedName>
</protein>
<evidence type="ECO:0000313" key="11">
    <source>
        <dbReference type="Proteomes" id="UP000092177"/>
    </source>
</evidence>
<evidence type="ECO:0000256" key="6">
    <source>
        <dbReference type="ARBA" id="ARBA00022777"/>
    </source>
</evidence>
<dbReference type="Gene3D" id="3.40.50.300">
    <property type="entry name" value="P-loop containing nucleotide triphosphate hydrolases"/>
    <property type="match status" value="1"/>
</dbReference>
<dbReference type="KEGG" id="chig:CH63R_07712"/>
<dbReference type="EMBL" id="LTAN01000005">
    <property type="protein sequence ID" value="OBR08947.1"/>
    <property type="molecule type" value="Genomic_DNA"/>
</dbReference>
<dbReference type="InterPro" id="IPR027417">
    <property type="entry name" value="P-loop_NTPase"/>
</dbReference>
<dbReference type="FunFam" id="3.40.50.300:FF:001691">
    <property type="entry name" value="Probable ATP-dependent kinase TDA10"/>
    <property type="match status" value="1"/>
</dbReference>
<evidence type="ECO:0000256" key="8">
    <source>
        <dbReference type="ARBA" id="ARBA00023242"/>
    </source>
</evidence>
<evidence type="ECO:0000256" key="1">
    <source>
        <dbReference type="ARBA" id="ARBA00004123"/>
    </source>
</evidence>
<comment type="caution">
    <text evidence="10">The sequence shown here is derived from an EMBL/GenBank/DDBJ whole genome shotgun (WGS) entry which is preliminary data.</text>
</comment>
<keyword evidence="11" id="KW-1185">Reference proteome</keyword>
<keyword evidence="6 10" id="KW-0418">Kinase</keyword>
<keyword evidence="3" id="KW-0963">Cytoplasm</keyword>
<keyword evidence="7" id="KW-0067">ATP-binding</keyword>
<dbReference type="RefSeq" id="XP_018157465.1">
    <property type="nucleotide sequence ID" value="XM_018302687.1"/>
</dbReference>
<dbReference type="GeneID" id="28866794"/>
<name>A0A1B7YAD2_COLHI</name>
<keyword evidence="8" id="KW-0539">Nucleus</keyword>
<evidence type="ECO:0000256" key="3">
    <source>
        <dbReference type="ARBA" id="ARBA00022490"/>
    </source>
</evidence>
<sequence>MTSITPKIIDDKSPLCIPFITGLLEKRSSQDGDRPFMIGLNGVQGVGKTTLVKALAEMLTKLGYSTLVFSIDDLYLKHEDQVALAQSHPDNFLVQQRGEPGTHDMQLARAFFDSITGGKPTKVPSYDKAAFSGQGDRLPESQWTEVNSPGQPKVQVVIFEGWCVGFRALPDPEVEAKWKGHSRTLQQHKLEHLLLVNERLKEYDTMTDLLDVFIHIDAEDTQYVYDWRLQQETALRQERGTGMTDEQVIKFVDGYYPAYELFPDNVRRGVLPNRPGHQMRLVVGKDRRVKEHFIL</sequence>
<dbReference type="AlphaFoldDB" id="A0A1B7YAD2"/>
<comment type="similarity">
    <text evidence="9">Belongs to the GLYK kinase family.</text>
</comment>
<evidence type="ECO:0000256" key="4">
    <source>
        <dbReference type="ARBA" id="ARBA00022679"/>
    </source>
</evidence>
<evidence type="ECO:0000256" key="9">
    <source>
        <dbReference type="ARBA" id="ARBA00061312"/>
    </source>
</evidence>
<dbReference type="GO" id="GO:0005524">
    <property type="term" value="F:ATP binding"/>
    <property type="evidence" value="ECO:0007669"/>
    <property type="project" value="UniProtKB-KW"/>
</dbReference>
<evidence type="ECO:0000256" key="2">
    <source>
        <dbReference type="ARBA" id="ARBA00004496"/>
    </source>
</evidence>
<dbReference type="Proteomes" id="UP000092177">
    <property type="component" value="Chromosome 5"/>
</dbReference>
<dbReference type="GO" id="GO:0005737">
    <property type="term" value="C:cytoplasm"/>
    <property type="evidence" value="ECO:0007669"/>
    <property type="project" value="UniProtKB-SubCell"/>
</dbReference>
<organism evidence="10 11">
    <name type="scientific">Colletotrichum higginsianum (strain IMI 349063)</name>
    <name type="common">Crucifer anthracnose fungus</name>
    <dbReference type="NCBI Taxonomy" id="759273"/>
    <lineage>
        <taxon>Eukaryota</taxon>
        <taxon>Fungi</taxon>
        <taxon>Dikarya</taxon>
        <taxon>Ascomycota</taxon>
        <taxon>Pezizomycotina</taxon>
        <taxon>Sordariomycetes</taxon>
        <taxon>Hypocreomycetidae</taxon>
        <taxon>Glomerellales</taxon>
        <taxon>Glomerellaceae</taxon>
        <taxon>Colletotrichum</taxon>
        <taxon>Colletotrichum destructivum species complex</taxon>
    </lineage>
</organism>
<dbReference type="GO" id="GO:0005634">
    <property type="term" value="C:nucleus"/>
    <property type="evidence" value="ECO:0007669"/>
    <property type="project" value="UniProtKB-SubCell"/>
</dbReference>
<dbReference type="VEuPathDB" id="FungiDB:CH63R_07712"/>
<evidence type="ECO:0000256" key="7">
    <source>
        <dbReference type="ARBA" id="ARBA00022840"/>
    </source>
</evidence>
<comment type="subcellular location">
    <subcellularLocation>
        <location evidence="2">Cytoplasm</location>
    </subcellularLocation>
    <subcellularLocation>
        <location evidence="1">Nucleus</location>
    </subcellularLocation>
</comment>
<evidence type="ECO:0000256" key="5">
    <source>
        <dbReference type="ARBA" id="ARBA00022741"/>
    </source>
</evidence>
<dbReference type="OrthoDB" id="347435at2759"/>
<accession>A0A1B7YAD2</accession>
<keyword evidence="5" id="KW-0547">Nucleotide-binding</keyword>
<gene>
    <name evidence="10" type="ORF">CH63R_07712</name>
</gene>
<reference evidence="11" key="1">
    <citation type="journal article" date="2017" name="BMC Genomics">
        <title>Gapless genome assembly of Colletotrichum higginsianum reveals chromosome structure and association of transposable elements with secondary metabolite gene clusters.</title>
        <authorList>
            <person name="Dallery J.-F."/>
            <person name="Lapalu N."/>
            <person name="Zampounis A."/>
            <person name="Pigne S."/>
            <person name="Luyten I."/>
            <person name="Amselem J."/>
            <person name="Wittenberg A.H.J."/>
            <person name="Zhou S."/>
            <person name="de Queiroz M.V."/>
            <person name="Robin G.P."/>
            <person name="Auger A."/>
            <person name="Hainaut M."/>
            <person name="Henrissat B."/>
            <person name="Kim K.-T."/>
            <person name="Lee Y.-H."/>
            <person name="Lespinet O."/>
            <person name="Schwartz D.C."/>
            <person name="Thon M.R."/>
            <person name="O'Connell R.J."/>
        </authorList>
    </citation>
    <scope>NUCLEOTIDE SEQUENCE [LARGE SCALE GENOMIC DNA]</scope>
    <source>
        <strain evidence="11">IMI 349063</strain>
    </source>
</reference>
<dbReference type="SUPFAM" id="SSF52540">
    <property type="entry name" value="P-loop containing nucleoside triphosphate hydrolases"/>
    <property type="match status" value="1"/>
</dbReference>
<dbReference type="PANTHER" id="PTHR10285">
    <property type="entry name" value="URIDINE KINASE"/>
    <property type="match status" value="1"/>
</dbReference>